<dbReference type="EMBL" id="JAVRHU010000002">
    <property type="protein sequence ID" value="MDT0621901.1"/>
    <property type="molecule type" value="Genomic_DNA"/>
</dbReference>
<feature type="region of interest" description="Disordered" evidence="1">
    <location>
        <begin position="209"/>
        <end position="264"/>
    </location>
</feature>
<feature type="signal peptide" evidence="2">
    <location>
        <begin position="1"/>
        <end position="20"/>
    </location>
</feature>
<evidence type="ECO:0000313" key="4">
    <source>
        <dbReference type="Proteomes" id="UP001250662"/>
    </source>
</evidence>
<sequence length="279" mass="31325">MMRKCIVILSIIGGILSSFSNYNDMFSNDTTKLKNDKVTYKISQDETNFYLSINTRDPKTMMAMLNLGVTTFFDIKGKKKQNVYVKYPSEPLKRGFGRQEKRQRGGARPNEKPRGEDSKKEGNDIKNKVKEILENDYPQEAEYSYFKDSEEFHVMFKTLNIAPKFTFNEEQTVLFYNLVVPKTLLIKDSEKNFEKLTIGVKTIKEKIERDNDGGLNGSLGGISLGSAGQRGGNQRGGNQRGGGQRAGGQRGGGQGGQPNDNPSKDVLLDFWFALTTNTE</sequence>
<feature type="region of interest" description="Disordered" evidence="1">
    <location>
        <begin position="95"/>
        <end position="125"/>
    </location>
</feature>
<accession>A0ABU3BIA5</accession>
<reference evidence="3 4" key="1">
    <citation type="submission" date="2023-09" db="EMBL/GenBank/DDBJ databases">
        <authorList>
            <person name="Rey-Velasco X."/>
        </authorList>
    </citation>
    <scope>NUCLEOTIDE SEQUENCE [LARGE SCALE GENOMIC DNA]</scope>
    <source>
        <strain evidence="3 4">P007</strain>
    </source>
</reference>
<proteinExistence type="predicted"/>
<dbReference type="RefSeq" id="WP_311387875.1">
    <property type="nucleotide sequence ID" value="NZ_JAVRHU010000002.1"/>
</dbReference>
<keyword evidence="4" id="KW-1185">Reference proteome</keyword>
<evidence type="ECO:0000256" key="1">
    <source>
        <dbReference type="SAM" id="MobiDB-lite"/>
    </source>
</evidence>
<protein>
    <recommendedName>
        <fullName evidence="5">DUF4412 domain-containing protein</fullName>
    </recommendedName>
</protein>
<gene>
    <name evidence="3" type="ORF">RM520_09695</name>
</gene>
<name>A0ABU3BIA5_9FLAO</name>
<feature type="compositionally biased region" description="Gly residues" evidence="1">
    <location>
        <begin position="214"/>
        <end position="256"/>
    </location>
</feature>
<comment type="caution">
    <text evidence="3">The sequence shown here is derived from an EMBL/GenBank/DDBJ whole genome shotgun (WGS) entry which is preliminary data.</text>
</comment>
<evidence type="ECO:0000256" key="2">
    <source>
        <dbReference type="SAM" id="SignalP"/>
    </source>
</evidence>
<evidence type="ECO:0008006" key="5">
    <source>
        <dbReference type="Google" id="ProtNLM"/>
    </source>
</evidence>
<keyword evidence="2" id="KW-0732">Signal</keyword>
<feature type="chain" id="PRO_5046235961" description="DUF4412 domain-containing protein" evidence="2">
    <location>
        <begin position="21"/>
        <end position="279"/>
    </location>
</feature>
<evidence type="ECO:0000313" key="3">
    <source>
        <dbReference type="EMBL" id="MDT0621901.1"/>
    </source>
</evidence>
<organism evidence="3 4">
    <name type="scientific">Croceitalea vernalis</name>
    <dbReference type="NCBI Taxonomy" id="3075599"/>
    <lineage>
        <taxon>Bacteria</taxon>
        <taxon>Pseudomonadati</taxon>
        <taxon>Bacteroidota</taxon>
        <taxon>Flavobacteriia</taxon>
        <taxon>Flavobacteriales</taxon>
        <taxon>Flavobacteriaceae</taxon>
        <taxon>Croceitalea</taxon>
    </lineage>
</organism>
<dbReference type="Proteomes" id="UP001250662">
    <property type="component" value="Unassembled WGS sequence"/>
</dbReference>